<name>A0A9P9XXY4_9HYPO</name>
<dbReference type="OrthoDB" id="5231153at2759"/>
<reference evidence="2" key="2">
    <citation type="submission" date="2022-07" db="EMBL/GenBank/DDBJ databases">
        <authorList>
            <person name="Goncalves M.F.M."/>
            <person name="Hilario S."/>
            <person name="Van De Peer Y."/>
            <person name="Esteves A.C."/>
            <person name="Alves A."/>
        </authorList>
    </citation>
    <scope>NUCLEOTIDE SEQUENCE</scope>
    <source>
        <strain evidence="2">MUM 19.33</strain>
    </source>
</reference>
<evidence type="ECO:0000313" key="3">
    <source>
        <dbReference type="Proteomes" id="UP001055219"/>
    </source>
</evidence>
<dbReference type="RefSeq" id="XP_051360225.1">
    <property type="nucleotide sequence ID" value="XM_051508757.1"/>
</dbReference>
<gene>
    <name evidence="2" type="ORF">J7T54_000467</name>
</gene>
<evidence type="ECO:0000256" key="1">
    <source>
        <dbReference type="SAM" id="SignalP"/>
    </source>
</evidence>
<dbReference type="AlphaFoldDB" id="A0A9P9XXY4"/>
<keyword evidence="1" id="KW-0732">Signal</keyword>
<organism evidence="2 3">
    <name type="scientific">Emericellopsis cladophorae</name>
    <dbReference type="NCBI Taxonomy" id="2686198"/>
    <lineage>
        <taxon>Eukaryota</taxon>
        <taxon>Fungi</taxon>
        <taxon>Dikarya</taxon>
        <taxon>Ascomycota</taxon>
        <taxon>Pezizomycotina</taxon>
        <taxon>Sordariomycetes</taxon>
        <taxon>Hypocreomycetidae</taxon>
        <taxon>Hypocreales</taxon>
        <taxon>Bionectriaceae</taxon>
        <taxon>Emericellopsis</taxon>
    </lineage>
</organism>
<dbReference type="EMBL" id="JAGIXG020000048">
    <property type="protein sequence ID" value="KAI6779369.1"/>
    <property type="molecule type" value="Genomic_DNA"/>
</dbReference>
<proteinExistence type="predicted"/>
<sequence length="211" mass="22622">MKLSIAASLLPLVASAVVLPRQQSWDEYDATTDILIEDGLCRSYRTLNPPPEAAGLVMCEIFCAPARELAGEDETFSWTCFGDTAPNPVTVYDPAGEPYTYGECKCNHPAINFVGETFVELLPYVGRVTCAVWKLAISEAAIILAGTPFTASTASMTLFKVAKTIASTGSGASGWEEWIARVSADDPCDFSPGQIFEDFTGISDEDISAVL</sequence>
<accession>A0A9P9XXY4</accession>
<dbReference type="Proteomes" id="UP001055219">
    <property type="component" value="Unassembled WGS sequence"/>
</dbReference>
<feature type="signal peptide" evidence="1">
    <location>
        <begin position="1"/>
        <end position="15"/>
    </location>
</feature>
<comment type="caution">
    <text evidence="2">The sequence shown here is derived from an EMBL/GenBank/DDBJ whole genome shotgun (WGS) entry which is preliminary data.</text>
</comment>
<feature type="chain" id="PRO_5040409279" evidence="1">
    <location>
        <begin position="16"/>
        <end position="211"/>
    </location>
</feature>
<dbReference type="GeneID" id="75826986"/>
<evidence type="ECO:0000313" key="2">
    <source>
        <dbReference type="EMBL" id="KAI6779369.1"/>
    </source>
</evidence>
<protein>
    <submittedName>
        <fullName evidence="2">Uncharacterized protein</fullName>
    </submittedName>
</protein>
<reference evidence="2" key="1">
    <citation type="journal article" date="2021" name="J Fungi (Basel)">
        <title>Genomic and Metabolomic Analyses of the Marine Fungus Emericellopsis cladophorae: Insights into Saltwater Adaptability Mechanisms and Its Biosynthetic Potential.</title>
        <authorList>
            <person name="Goncalves M.F.M."/>
            <person name="Hilario S."/>
            <person name="Van de Peer Y."/>
            <person name="Esteves A.C."/>
            <person name="Alves A."/>
        </authorList>
    </citation>
    <scope>NUCLEOTIDE SEQUENCE</scope>
    <source>
        <strain evidence="2">MUM 19.33</strain>
    </source>
</reference>
<keyword evidence="3" id="KW-1185">Reference proteome</keyword>